<sequence length="84" mass="9465">MLLFILIFLRTVSDCQIRPAQGPFLGLNRQFQFKVQGNIPALQGSPCSVSKSILVLMNPFFTGGEKFGLEPDQLLVQFQYRTSQ</sequence>
<proteinExistence type="predicted"/>
<accession>A0A2C9VUL5</accession>
<reference evidence="2" key="1">
    <citation type="submission" date="2016-02" db="EMBL/GenBank/DDBJ databases">
        <title>WGS assembly of Manihot esculenta.</title>
        <authorList>
            <person name="Bredeson J.V."/>
            <person name="Prochnik S.E."/>
            <person name="Lyons J.B."/>
            <person name="Schmutz J."/>
            <person name="Grimwood J."/>
            <person name="Vrebalov J."/>
            <person name="Bart R.S."/>
            <person name="Amuge T."/>
            <person name="Ferguson M.E."/>
            <person name="Green R."/>
            <person name="Putnam N."/>
            <person name="Stites J."/>
            <person name="Rounsley S."/>
            <person name="Rokhsar D.S."/>
        </authorList>
    </citation>
    <scope>NUCLEOTIDE SEQUENCE [LARGE SCALE GENOMIC DNA]</scope>
    <source>
        <tissue evidence="2">Leaf</tissue>
    </source>
</reference>
<dbReference type="AlphaFoldDB" id="A0A2C9VUL5"/>
<protein>
    <submittedName>
        <fullName evidence="2">Uncharacterized protein</fullName>
    </submittedName>
</protein>
<gene>
    <name evidence="2" type="ORF">MANES_05G087600</name>
</gene>
<keyword evidence="1" id="KW-0732">Signal</keyword>
<dbReference type="EMBL" id="CM004391">
    <property type="protein sequence ID" value="OAY49836.1"/>
    <property type="molecule type" value="Genomic_DNA"/>
</dbReference>
<feature type="chain" id="PRO_5012564721" evidence="1">
    <location>
        <begin position="16"/>
        <end position="84"/>
    </location>
</feature>
<feature type="signal peptide" evidence="1">
    <location>
        <begin position="1"/>
        <end position="15"/>
    </location>
</feature>
<organism evidence="2">
    <name type="scientific">Manihot esculenta</name>
    <name type="common">Cassava</name>
    <name type="synonym">Jatropha manihot</name>
    <dbReference type="NCBI Taxonomy" id="3983"/>
    <lineage>
        <taxon>Eukaryota</taxon>
        <taxon>Viridiplantae</taxon>
        <taxon>Streptophyta</taxon>
        <taxon>Embryophyta</taxon>
        <taxon>Tracheophyta</taxon>
        <taxon>Spermatophyta</taxon>
        <taxon>Magnoliopsida</taxon>
        <taxon>eudicotyledons</taxon>
        <taxon>Gunneridae</taxon>
        <taxon>Pentapetalae</taxon>
        <taxon>rosids</taxon>
        <taxon>fabids</taxon>
        <taxon>Malpighiales</taxon>
        <taxon>Euphorbiaceae</taxon>
        <taxon>Crotonoideae</taxon>
        <taxon>Manihoteae</taxon>
        <taxon>Manihot</taxon>
    </lineage>
</organism>
<evidence type="ECO:0000313" key="2">
    <source>
        <dbReference type="EMBL" id="OAY49836.1"/>
    </source>
</evidence>
<evidence type="ECO:0000256" key="1">
    <source>
        <dbReference type="SAM" id="SignalP"/>
    </source>
</evidence>
<name>A0A2C9VUL5_MANES</name>